<name>A0ABU9CHT4_9BURK</name>
<dbReference type="InterPro" id="IPR008912">
    <property type="entry name" value="Uncharacterised_CoxE"/>
</dbReference>
<dbReference type="Proteomes" id="UP001365405">
    <property type="component" value="Unassembled WGS sequence"/>
</dbReference>
<sequence length="491" mass="53382">MDRTLVNYVRALRAAGADASIAESIDAARAVALLGYADRRQLKDGLGVVLAKTPAEKLIHERVFDQFFGAVDASAEARSEGKRGASDLQDAQPAGAASGQPGQPGQDAGGGPHADRPASPTAASGGDALQQLIAMAAEARGGASGERMPSLGPALNRAAEAANVDDIQFHTQVGPLTRRLLEELGIAPLDARVRQLLLEPQSSGSPDPQAELATLQAARESLRRAARALVEQRFELYGRPATEAFMQDVVAQRTLGRLAPHDMERMRVVVARMAKRMAVKHSRRRRVQLRGQLDFRRMIRGSAGHDSVPHRLRFKYRRKDKPKFVAICDVSGSVAAHVRFLLLFLYALHGSVADLRSFAFANQLGDVSPLLENLPFDEAFDRILHEHAGSTDYGQAFTDLQDQFWDVIDRRTTVIILGDGRSNHAEPRVDILAEIASRAKRVMWLCPEPKSRWGSGDSVMPKYAPFCTLATHVASAADLERAIDEALAAYG</sequence>
<comment type="caution">
    <text evidence="2">The sequence shown here is derived from an EMBL/GenBank/DDBJ whole genome shotgun (WGS) entry which is preliminary data.</text>
</comment>
<reference evidence="2 3" key="1">
    <citation type="submission" date="2024-04" db="EMBL/GenBank/DDBJ databases">
        <title>Novel species of the genus Ideonella isolated from streams.</title>
        <authorList>
            <person name="Lu H."/>
        </authorList>
    </citation>
    <scope>NUCLEOTIDE SEQUENCE [LARGE SCALE GENOMIC DNA]</scope>
    <source>
        <strain evidence="2 3">DXS22W</strain>
    </source>
</reference>
<proteinExistence type="predicted"/>
<feature type="region of interest" description="Disordered" evidence="1">
    <location>
        <begin position="78"/>
        <end position="125"/>
    </location>
</feature>
<dbReference type="RefSeq" id="WP_341411102.1">
    <property type="nucleotide sequence ID" value="NZ_JBBUTH010000007.1"/>
</dbReference>
<dbReference type="PANTHER" id="PTHR39338">
    <property type="entry name" value="BLL5662 PROTEIN-RELATED"/>
    <property type="match status" value="1"/>
</dbReference>
<evidence type="ECO:0000313" key="3">
    <source>
        <dbReference type="Proteomes" id="UP001365405"/>
    </source>
</evidence>
<dbReference type="Pfam" id="PF05762">
    <property type="entry name" value="VWA_CoxE"/>
    <property type="match status" value="1"/>
</dbReference>
<gene>
    <name evidence="2" type="ORF">AACH10_14295</name>
</gene>
<protein>
    <submittedName>
        <fullName evidence="2">VWA domain-containing protein</fullName>
    </submittedName>
</protein>
<keyword evidence="3" id="KW-1185">Reference proteome</keyword>
<evidence type="ECO:0000256" key="1">
    <source>
        <dbReference type="SAM" id="MobiDB-lite"/>
    </source>
</evidence>
<dbReference type="PIRSF" id="PIRSF010256">
    <property type="entry name" value="CoxE_vWa"/>
    <property type="match status" value="1"/>
</dbReference>
<accession>A0ABU9CHT4</accession>
<evidence type="ECO:0000313" key="2">
    <source>
        <dbReference type="EMBL" id="MEK8051419.1"/>
    </source>
</evidence>
<organism evidence="2 3">
    <name type="scientific">Pseudaquabacterium inlustre</name>
    <dbReference type="NCBI Taxonomy" id="2984192"/>
    <lineage>
        <taxon>Bacteria</taxon>
        <taxon>Pseudomonadati</taxon>
        <taxon>Pseudomonadota</taxon>
        <taxon>Betaproteobacteria</taxon>
        <taxon>Burkholderiales</taxon>
        <taxon>Sphaerotilaceae</taxon>
        <taxon>Pseudaquabacterium</taxon>
    </lineage>
</organism>
<dbReference type="EMBL" id="JBBUTH010000007">
    <property type="protein sequence ID" value="MEK8051419.1"/>
    <property type="molecule type" value="Genomic_DNA"/>
</dbReference>
<dbReference type="PANTHER" id="PTHR39338:SF5">
    <property type="entry name" value="BLR6139 PROTEIN"/>
    <property type="match status" value="1"/>
</dbReference>
<feature type="compositionally biased region" description="Low complexity" evidence="1">
    <location>
        <begin position="89"/>
        <end position="106"/>
    </location>
</feature>
<dbReference type="InterPro" id="IPR011195">
    <property type="entry name" value="UCP010256"/>
</dbReference>